<gene>
    <name evidence="1" type="ORF">BpHYR1_031658</name>
</gene>
<dbReference type="Proteomes" id="UP000276133">
    <property type="component" value="Unassembled WGS sequence"/>
</dbReference>
<dbReference type="AlphaFoldDB" id="A0A3M7QFF0"/>
<comment type="caution">
    <text evidence="1">The sequence shown here is derived from an EMBL/GenBank/DDBJ whole genome shotgun (WGS) entry which is preliminary data.</text>
</comment>
<sequence>MSIIIRGKKFCPFRIAYLVELLKKKKSGLGLNLRLVTFKQLWFTVNRYADQIFRSEYKFLVKDKTLLKYSKNLAKKMCFVLPVRKIKFNFVEKNTKIQCGIPQKYSAFRVLGTTREDDKNRTQNYFYIKNKLIVDEPLYTS</sequence>
<accession>A0A3M7QFF0</accession>
<reference evidence="1 2" key="1">
    <citation type="journal article" date="2018" name="Sci. Rep.">
        <title>Genomic signatures of local adaptation to the degree of environmental predictability in rotifers.</title>
        <authorList>
            <person name="Franch-Gras L."/>
            <person name="Hahn C."/>
            <person name="Garcia-Roger E.M."/>
            <person name="Carmona M.J."/>
            <person name="Serra M."/>
            <person name="Gomez A."/>
        </authorList>
    </citation>
    <scope>NUCLEOTIDE SEQUENCE [LARGE SCALE GENOMIC DNA]</scope>
    <source>
        <strain evidence="1">HYR1</strain>
    </source>
</reference>
<keyword evidence="2" id="KW-1185">Reference proteome</keyword>
<evidence type="ECO:0000313" key="1">
    <source>
        <dbReference type="EMBL" id="RNA10166.1"/>
    </source>
</evidence>
<proteinExistence type="predicted"/>
<organism evidence="1 2">
    <name type="scientific">Brachionus plicatilis</name>
    <name type="common">Marine rotifer</name>
    <name type="synonym">Brachionus muelleri</name>
    <dbReference type="NCBI Taxonomy" id="10195"/>
    <lineage>
        <taxon>Eukaryota</taxon>
        <taxon>Metazoa</taxon>
        <taxon>Spiralia</taxon>
        <taxon>Gnathifera</taxon>
        <taxon>Rotifera</taxon>
        <taxon>Eurotatoria</taxon>
        <taxon>Monogononta</taxon>
        <taxon>Pseudotrocha</taxon>
        <taxon>Ploima</taxon>
        <taxon>Brachionidae</taxon>
        <taxon>Brachionus</taxon>
    </lineage>
</organism>
<dbReference type="EMBL" id="REGN01006277">
    <property type="protein sequence ID" value="RNA10166.1"/>
    <property type="molecule type" value="Genomic_DNA"/>
</dbReference>
<protein>
    <submittedName>
        <fullName evidence="1">Uncharacterized protein</fullName>
    </submittedName>
</protein>
<name>A0A3M7QFF0_BRAPC</name>
<evidence type="ECO:0000313" key="2">
    <source>
        <dbReference type="Proteomes" id="UP000276133"/>
    </source>
</evidence>